<dbReference type="Proteomes" id="UP000037122">
    <property type="component" value="Unassembled WGS sequence"/>
</dbReference>
<dbReference type="EMBL" id="LGST01000025">
    <property type="protein sequence ID" value="KND99318.1"/>
    <property type="molecule type" value="Genomic_DNA"/>
</dbReference>
<sequence length="54" mass="6160">MFWGISQKSVGGEREGGKELQPKRRMGEIRRVVQARRQWLVATAGGFQLILAIY</sequence>
<accession>A0A0L0NZ56</accession>
<feature type="compositionally biased region" description="Basic and acidic residues" evidence="1">
    <location>
        <begin position="11"/>
        <end position="21"/>
    </location>
</feature>
<dbReference type="AlphaFoldDB" id="A0A0L0NZ56"/>
<proteinExistence type="predicted"/>
<organism evidence="2 3">
    <name type="scientific">Candidozyma auris</name>
    <name type="common">Yeast</name>
    <name type="synonym">Candida auris</name>
    <dbReference type="NCBI Taxonomy" id="498019"/>
    <lineage>
        <taxon>Eukaryota</taxon>
        <taxon>Fungi</taxon>
        <taxon>Dikarya</taxon>
        <taxon>Ascomycota</taxon>
        <taxon>Saccharomycotina</taxon>
        <taxon>Pichiomycetes</taxon>
        <taxon>Metschnikowiaceae</taxon>
        <taxon>Candidozyma</taxon>
    </lineage>
</organism>
<reference evidence="3" key="1">
    <citation type="journal article" date="2015" name="BMC Genomics">
        <title>Draft genome of a commonly misdiagnosed multidrug resistant pathogen Candida auris.</title>
        <authorList>
            <person name="Chatterjee S."/>
            <person name="Alampalli S.V."/>
            <person name="Nageshan R.K."/>
            <person name="Chettiar S.T."/>
            <person name="Joshi S."/>
            <person name="Tatu U.S."/>
        </authorList>
    </citation>
    <scope>NUCLEOTIDE SEQUENCE [LARGE SCALE GENOMIC DNA]</scope>
    <source>
        <strain evidence="3">6684</strain>
    </source>
</reference>
<protein>
    <submittedName>
        <fullName evidence="2">Uncharacterized protein</fullName>
    </submittedName>
</protein>
<evidence type="ECO:0000256" key="1">
    <source>
        <dbReference type="SAM" id="MobiDB-lite"/>
    </source>
</evidence>
<dbReference type="VEuPathDB" id="FungiDB:QG37_03862"/>
<comment type="caution">
    <text evidence="2">The sequence shown here is derived from an EMBL/GenBank/DDBJ whole genome shotgun (WGS) entry which is preliminary data.</text>
</comment>
<feature type="region of interest" description="Disordered" evidence="1">
    <location>
        <begin position="1"/>
        <end position="21"/>
    </location>
</feature>
<gene>
    <name evidence="2" type="ORF">QG37_03862</name>
</gene>
<evidence type="ECO:0000313" key="2">
    <source>
        <dbReference type="EMBL" id="KND99318.1"/>
    </source>
</evidence>
<name>A0A0L0NZ56_CANAR</name>
<evidence type="ECO:0000313" key="3">
    <source>
        <dbReference type="Proteomes" id="UP000037122"/>
    </source>
</evidence>